<name>A0A6J6XUL8_9ZZZZ</name>
<organism evidence="2">
    <name type="scientific">freshwater metagenome</name>
    <dbReference type="NCBI Taxonomy" id="449393"/>
    <lineage>
        <taxon>unclassified sequences</taxon>
        <taxon>metagenomes</taxon>
        <taxon>ecological metagenomes</taxon>
    </lineage>
</organism>
<dbReference type="PANTHER" id="PTHR43798:SF33">
    <property type="entry name" value="HYDROLASE, PUTATIVE (AFU_ORTHOLOGUE AFUA_2G14860)-RELATED"/>
    <property type="match status" value="1"/>
</dbReference>
<dbReference type="InterPro" id="IPR029058">
    <property type="entry name" value="AB_hydrolase_fold"/>
</dbReference>
<proteinExistence type="predicted"/>
<dbReference type="GO" id="GO:0016020">
    <property type="term" value="C:membrane"/>
    <property type="evidence" value="ECO:0007669"/>
    <property type="project" value="TreeGrafter"/>
</dbReference>
<dbReference type="Pfam" id="PF12697">
    <property type="entry name" value="Abhydrolase_6"/>
    <property type="match status" value="1"/>
</dbReference>
<dbReference type="AlphaFoldDB" id="A0A6J6XUL8"/>
<reference evidence="2" key="1">
    <citation type="submission" date="2020-05" db="EMBL/GenBank/DDBJ databases">
        <authorList>
            <person name="Chiriac C."/>
            <person name="Salcher M."/>
            <person name="Ghai R."/>
            <person name="Kavagutti S V."/>
        </authorList>
    </citation>
    <scope>NUCLEOTIDE SEQUENCE</scope>
</reference>
<dbReference type="Gene3D" id="3.40.50.1820">
    <property type="entry name" value="alpha/beta hydrolase"/>
    <property type="match status" value="1"/>
</dbReference>
<evidence type="ECO:0000259" key="1">
    <source>
        <dbReference type="Pfam" id="PF12697"/>
    </source>
</evidence>
<dbReference type="InterPro" id="IPR000073">
    <property type="entry name" value="AB_hydrolase_1"/>
</dbReference>
<evidence type="ECO:0000313" key="2">
    <source>
        <dbReference type="EMBL" id="CAB4799513.1"/>
    </source>
</evidence>
<gene>
    <name evidence="2" type="ORF">UFOPK3046_00474</name>
</gene>
<dbReference type="SUPFAM" id="SSF53474">
    <property type="entry name" value="alpha/beta-Hydrolases"/>
    <property type="match status" value="1"/>
</dbReference>
<dbReference type="InterPro" id="IPR050266">
    <property type="entry name" value="AB_hydrolase_sf"/>
</dbReference>
<accession>A0A6J6XUL8</accession>
<dbReference type="PANTHER" id="PTHR43798">
    <property type="entry name" value="MONOACYLGLYCEROL LIPASE"/>
    <property type="match status" value="1"/>
</dbReference>
<dbReference type="EMBL" id="CAFAAQ010000027">
    <property type="protein sequence ID" value="CAB4799513.1"/>
    <property type="molecule type" value="Genomic_DNA"/>
</dbReference>
<protein>
    <submittedName>
        <fullName evidence="2">Unannotated protein</fullName>
    </submittedName>
</protein>
<feature type="domain" description="AB hydrolase-1" evidence="1">
    <location>
        <begin position="46"/>
        <end position="299"/>
    </location>
</feature>
<sequence length="311" mass="32790">MSEPSRLPFEFHPLPQPTRTLSSSGVEIATYDLGKPGGAGTVDRSVLFAHATGFCAAVWAPVTDHLQEYHCASLDFRGHGLSSIPAAGMDWSGTAEDVLAVVDALGLDKPFGVGHSMGGASLLLAEQMRPGTFRGLWVYEPIVFPMQDSGLEPAGLKIQDISSSNPLVASALRRRDTFPSRSAAEQNFASKPPLSDLCPAALRAYVDHGFEQLLDGSITLRCRPEIEADTYKMGARHSAFAHLGEVACPVTVARGHTKFPGPADLAPIISQALPSSTLEEFPALGHFGPLQDPVIVAAAVRSALAAVSAGL</sequence>